<dbReference type="EMBL" id="CM018045">
    <property type="protein sequence ID" value="KAA8527655.1"/>
    <property type="molecule type" value="Genomic_DNA"/>
</dbReference>
<gene>
    <name evidence="1" type="ORF">F0562_035476</name>
</gene>
<reference evidence="1 2" key="1">
    <citation type="submission" date="2019-09" db="EMBL/GenBank/DDBJ databases">
        <title>A chromosome-level genome assembly of the Chinese tupelo Nyssa sinensis.</title>
        <authorList>
            <person name="Yang X."/>
            <person name="Kang M."/>
            <person name="Yang Y."/>
            <person name="Xiong H."/>
            <person name="Wang M."/>
            <person name="Zhang Z."/>
            <person name="Wang Z."/>
            <person name="Wu H."/>
            <person name="Ma T."/>
            <person name="Liu J."/>
            <person name="Xi Z."/>
        </authorList>
    </citation>
    <scope>NUCLEOTIDE SEQUENCE [LARGE SCALE GENOMIC DNA]</scope>
    <source>
        <strain evidence="1">J267</strain>
        <tissue evidence="1">Leaf</tissue>
    </source>
</reference>
<proteinExistence type="predicted"/>
<keyword evidence="2" id="KW-1185">Reference proteome</keyword>
<evidence type="ECO:0000313" key="1">
    <source>
        <dbReference type="EMBL" id="KAA8527655.1"/>
    </source>
</evidence>
<dbReference type="Proteomes" id="UP000325577">
    <property type="component" value="Linkage Group LG21"/>
</dbReference>
<dbReference type="AlphaFoldDB" id="A0A5J5A9D0"/>
<protein>
    <submittedName>
        <fullName evidence="1">Uncharacterized protein</fullName>
    </submittedName>
</protein>
<sequence length="106" mass="11959">MKLKPVGITSNITWVGLPFSTRGLHPNEEQSLFITTLHYIVSQPDHIGWVDYENRAGTLEQYYSGMHFTSQPIGHETKAIPMHAPHCPKFNLSVSANFFKNSTITT</sequence>
<organism evidence="1 2">
    <name type="scientific">Nyssa sinensis</name>
    <dbReference type="NCBI Taxonomy" id="561372"/>
    <lineage>
        <taxon>Eukaryota</taxon>
        <taxon>Viridiplantae</taxon>
        <taxon>Streptophyta</taxon>
        <taxon>Embryophyta</taxon>
        <taxon>Tracheophyta</taxon>
        <taxon>Spermatophyta</taxon>
        <taxon>Magnoliopsida</taxon>
        <taxon>eudicotyledons</taxon>
        <taxon>Gunneridae</taxon>
        <taxon>Pentapetalae</taxon>
        <taxon>asterids</taxon>
        <taxon>Cornales</taxon>
        <taxon>Nyssaceae</taxon>
        <taxon>Nyssa</taxon>
    </lineage>
</organism>
<evidence type="ECO:0000313" key="2">
    <source>
        <dbReference type="Proteomes" id="UP000325577"/>
    </source>
</evidence>
<accession>A0A5J5A9D0</accession>
<name>A0A5J5A9D0_9ASTE</name>